<sequence>MNKSTGELCAVKRQEANGVKDGQQKLLRELDMSKGLQHKNVVVLLGHVLQGDHIYTLMELVAGGSMKQLLEEFGPLSEKTLKMSTEGLLSGLDYLHTSKPPVIHRDIKCANLLVELDMTVKLADFGCAKRDMLCESYTTIGSIPWMAPEVIKSESAYGRSADIWSVGCTIIEMATAAAPWGKAAFDNVWTAMYLISMSEEAPPISDSIPEQARDLIRMCLQRSPESRPQAYELLEHEFLAGDSRDSACSSSRDMISFSSNNY</sequence>
<keyword evidence="4" id="KW-0418">Kinase</keyword>
<dbReference type="Proteomes" id="UP000654075">
    <property type="component" value="Unassembled WGS sequence"/>
</dbReference>
<dbReference type="CDD" id="cd06606">
    <property type="entry name" value="STKc_MAPKKK"/>
    <property type="match status" value="1"/>
</dbReference>
<proteinExistence type="predicted"/>
<keyword evidence="3" id="KW-0547">Nucleotide-binding</keyword>
<keyword evidence="5" id="KW-0067">ATP-binding</keyword>
<evidence type="ECO:0000256" key="1">
    <source>
        <dbReference type="ARBA" id="ARBA00022527"/>
    </source>
</evidence>
<feature type="domain" description="Protein kinase" evidence="7">
    <location>
        <begin position="1"/>
        <end position="239"/>
    </location>
</feature>
<dbReference type="PROSITE" id="PS00108">
    <property type="entry name" value="PROTEIN_KINASE_ST"/>
    <property type="match status" value="1"/>
</dbReference>
<dbReference type="AlphaFoldDB" id="A0A813GNC1"/>
<dbReference type="OrthoDB" id="2914378at2759"/>
<dbReference type="OMA" id="NMDTGEV"/>
<keyword evidence="2" id="KW-0808">Transferase</keyword>
<evidence type="ECO:0000256" key="5">
    <source>
        <dbReference type="ARBA" id="ARBA00022840"/>
    </source>
</evidence>
<dbReference type="Pfam" id="PF00069">
    <property type="entry name" value="Pkinase"/>
    <property type="match status" value="1"/>
</dbReference>
<dbReference type="InterPro" id="IPR011009">
    <property type="entry name" value="Kinase-like_dom_sf"/>
</dbReference>
<protein>
    <recommendedName>
        <fullName evidence="7">Protein kinase domain-containing protein</fullName>
    </recommendedName>
</protein>
<reference evidence="8" key="1">
    <citation type="submission" date="2021-02" db="EMBL/GenBank/DDBJ databases">
        <authorList>
            <person name="Dougan E. K."/>
            <person name="Rhodes N."/>
            <person name="Thang M."/>
            <person name="Chan C."/>
        </authorList>
    </citation>
    <scope>NUCLEOTIDE SEQUENCE</scope>
</reference>
<dbReference type="InterPro" id="IPR008271">
    <property type="entry name" value="Ser/Thr_kinase_AS"/>
</dbReference>
<keyword evidence="9" id="KW-1185">Reference proteome</keyword>
<evidence type="ECO:0000313" key="9">
    <source>
        <dbReference type="Proteomes" id="UP000654075"/>
    </source>
</evidence>
<dbReference type="PANTHER" id="PTHR11584:SF369">
    <property type="entry name" value="MITOGEN-ACTIVATED PROTEIN KINASE KINASE KINASE 19-RELATED"/>
    <property type="match status" value="1"/>
</dbReference>
<feature type="region of interest" description="Disordered" evidence="6">
    <location>
        <begin position="243"/>
        <end position="262"/>
    </location>
</feature>
<evidence type="ECO:0000256" key="3">
    <source>
        <dbReference type="ARBA" id="ARBA00022741"/>
    </source>
</evidence>
<dbReference type="PROSITE" id="PS50011">
    <property type="entry name" value="PROTEIN_KINASE_DOM"/>
    <property type="match status" value="1"/>
</dbReference>
<name>A0A813GNC1_POLGL</name>
<dbReference type="SMART" id="SM00220">
    <property type="entry name" value="S_TKc"/>
    <property type="match status" value="1"/>
</dbReference>
<evidence type="ECO:0000313" key="8">
    <source>
        <dbReference type="EMBL" id="CAE8628621.1"/>
    </source>
</evidence>
<evidence type="ECO:0000256" key="2">
    <source>
        <dbReference type="ARBA" id="ARBA00022679"/>
    </source>
</evidence>
<gene>
    <name evidence="8" type="ORF">PGLA1383_LOCUS45227</name>
</gene>
<evidence type="ECO:0000256" key="4">
    <source>
        <dbReference type="ARBA" id="ARBA00022777"/>
    </source>
</evidence>
<dbReference type="GO" id="GO:0004674">
    <property type="term" value="F:protein serine/threonine kinase activity"/>
    <property type="evidence" value="ECO:0007669"/>
    <property type="project" value="UniProtKB-KW"/>
</dbReference>
<organism evidence="8 9">
    <name type="scientific">Polarella glacialis</name>
    <name type="common">Dinoflagellate</name>
    <dbReference type="NCBI Taxonomy" id="89957"/>
    <lineage>
        <taxon>Eukaryota</taxon>
        <taxon>Sar</taxon>
        <taxon>Alveolata</taxon>
        <taxon>Dinophyceae</taxon>
        <taxon>Suessiales</taxon>
        <taxon>Suessiaceae</taxon>
        <taxon>Polarella</taxon>
    </lineage>
</organism>
<dbReference type="InterPro" id="IPR000719">
    <property type="entry name" value="Prot_kinase_dom"/>
</dbReference>
<keyword evidence="1" id="KW-0723">Serine/threonine-protein kinase</keyword>
<dbReference type="SUPFAM" id="SSF56112">
    <property type="entry name" value="Protein kinase-like (PK-like)"/>
    <property type="match status" value="1"/>
</dbReference>
<dbReference type="Gene3D" id="1.10.510.10">
    <property type="entry name" value="Transferase(Phosphotransferase) domain 1"/>
    <property type="match status" value="1"/>
</dbReference>
<comment type="caution">
    <text evidence="8">The sequence shown here is derived from an EMBL/GenBank/DDBJ whole genome shotgun (WGS) entry which is preliminary data.</text>
</comment>
<dbReference type="PANTHER" id="PTHR11584">
    <property type="entry name" value="SERINE/THREONINE PROTEIN KINASE"/>
    <property type="match status" value="1"/>
</dbReference>
<evidence type="ECO:0000256" key="6">
    <source>
        <dbReference type="SAM" id="MobiDB-lite"/>
    </source>
</evidence>
<dbReference type="GO" id="GO:0005524">
    <property type="term" value="F:ATP binding"/>
    <property type="evidence" value="ECO:0007669"/>
    <property type="project" value="UniProtKB-KW"/>
</dbReference>
<dbReference type="PIRSF" id="PIRSF000654">
    <property type="entry name" value="Integrin-linked_kinase"/>
    <property type="match status" value="1"/>
</dbReference>
<evidence type="ECO:0000259" key="7">
    <source>
        <dbReference type="PROSITE" id="PS50011"/>
    </source>
</evidence>
<accession>A0A813GNC1</accession>
<dbReference type="EMBL" id="CAJNNV010029443">
    <property type="protein sequence ID" value="CAE8628621.1"/>
    <property type="molecule type" value="Genomic_DNA"/>
</dbReference>